<keyword evidence="9" id="KW-1185">Reference proteome</keyword>
<dbReference type="SUPFAM" id="SSF52540">
    <property type="entry name" value="P-loop containing nucleoside triphosphate hydrolases"/>
    <property type="match status" value="1"/>
</dbReference>
<dbReference type="GO" id="GO:0005524">
    <property type="term" value="F:ATP binding"/>
    <property type="evidence" value="ECO:0007669"/>
    <property type="project" value="UniProtKB-UniRule"/>
</dbReference>
<feature type="region of interest" description="Disordered" evidence="6">
    <location>
        <begin position="162"/>
        <end position="210"/>
    </location>
</feature>
<reference evidence="8 9" key="1">
    <citation type="submission" date="2019-06" db="EMBL/GenBank/DDBJ databases">
        <title>Whole genome shotgun sequence of Cellulomonas uda NBRC 3747.</title>
        <authorList>
            <person name="Hosoyama A."/>
            <person name="Uohara A."/>
            <person name="Ohji S."/>
            <person name="Ichikawa N."/>
        </authorList>
    </citation>
    <scope>NUCLEOTIDE SEQUENCE [LARGE SCALE GENOMIC DNA]</scope>
    <source>
        <strain evidence="8 9">NBRC 3747</strain>
    </source>
</reference>
<evidence type="ECO:0000256" key="5">
    <source>
        <dbReference type="PROSITE-ProRule" id="PRU00560"/>
    </source>
</evidence>
<dbReference type="RefSeq" id="WP_141319083.1">
    <property type="nucleotide sequence ID" value="NZ_BJLP01000011.1"/>
</dbReference>
<keyword evidence="2 5" id="KW-0378">Hydrolase</keyword>
<dbReference type="GO" id="GO:0043138">
    <property type="term" value="F:3'-5' DNA helicase activity"/>
    <property type="evidence" value="ECO:0007669"/>
    <property type="project" value="TreeGrafter"/>
</dbReference>
<evidence type="ECO:0000256" key="4">
    <source>
        <dbReference type="ARBA" id="ARBA00022840"/>
    </source>
</evidence>
<dbReference type="GO" id="GO:0003677">
    <property type="term" value="F:DNA binding"/>
    <property type="evidence" value="ECO:0007669"/>
    <property type="project" value="InterPro"/>
</dbReference>
<feature type="compositionally biased region" description="Polar residues" evidence="6">
    <location>
        <begin position="165"/>
        <end position="174"/>
    </location>
</feature>
<keyword evidence="4 5" id="KW-0067">ATP-binding</keyword>
<protein>
    <recommendedName>
        <fullName evidence="7">UvrD-like helicase ATP-binding domain-containing protein</fullName>
    </recommendedName>
</protein>
<name>A0A4Y3KBS1_CELUD</name>
<feature type="binding site" evidence="5">
    <location>
        <begin position="256"/>
        <end position="263"/>
    </location>
    <ligand>
        <name>ATP</name>
        <dbReference type="ChEBI" id="CHEBI:30616"/>
    </ligand>
</feature>
<dbReference type="Proteomes" id="UP000315842">
    <property type="component" value="Unassembled WGS sequence"/>
</dbReference>
<evidence type="ECO:0000256" key="6">
    <source>
        <dbReference type="SAM" id="MobiDB-lite"/>
    </source>
</evidence>
<keyword evidence="3 5" id="KW-0347">Helicase</keyword>
<evidence type="ECO:0000256" key="3">
    <source>
        <dbReference type="ARBA" id="ARBA00022806"/>
    </source>
</evidence>
<dbReference type="GO" id="GO:0005829">
    <property type="term" value="C:cytosol"/>
    <property type="evidence" value="ECO:0007669"/>
    <property type="project" value="TreeGrafter"/>
</dbReference>
<dbReference type="PROSITE" id="PS51198">
    <property type="entry name" value="UVRD_HELICASE_ATP_BIND"/>
    <property type="match status" value="1"/>
</dbReference>
<dbReference type="EMBL" id="BJLP01000011">
    <property type="protein sequence ID" value="GEA80448.1"/>
    <property type="molecule type" value="Genomic_DNA"/>
</dbReference>
<dbReference type="AlphaFoldDB" id="A0A4Y3KBS1"/>
<dbReference type="Gene3D" id="3.40.50.300">
    <property type="entry name" value="P-loop containing nucleotide triphosphate hydrolases"/>
    <property type="match status" value="2"/>
</dbReference>
<dbReference type="InterPro" id="IPR014016">
    <property type="entry name" value="UvrD-like_ATP-bd"/>
</dbReference>
<evidence type="ECO:0000256" key="1">
    <source>
        <dbReference type="ARBA" id="ARBA00022741"/>
    </source>
</evidence>
<dbReference type="GO" id="GO:0000725">
    <property type="term" value="P:recombinational repair"/>
    <property type="evidence" value="ECO:0007669"/>
    <property type="project" value="TreeGrafter"/>
</dbReference>
<comment type="caution">
    <text evidence="8">The sequence shown here is derived from an EMBL/GenBank/DDBJ whole genome shotgun (WGS) entry which is preliminary data.</text>
</comment>
<dbReference type="InterPro" id="IPR027417">
    <property type="entry name" value="P-loop_NTPase"/>
</dbReference>
<gene>
    <name evidence="8" type="ORF">CUD01_08920</name>
</gene>
<evidence type="ECO:0000313" key="8">
    <source>
        <dbReference type="EMBL" id="GEA80448.1"/>
    </source>
</evidence>
<evidence type="ECO:0000313" key="9">
    <source>
        <dbReference type="Proteomes" id="UP000315842"/>
    </source>
</evidence>
<evidence type="ECO:0000259" key="7">
    <source>
        <dbReference type="PROSITE" id="PS51198"/>
    </source>
</evidence>
<feature type="region of interest" description="Disordered" evidence="6">
    <location>
        <begin position="1"/>
        <end position="30"/>
    </location>
</feature>
<feature type="domain" description="UvrD-like helicase ATP-binding" evidence="7">
    <location>
        <begin position="235"/>
        <end position="509"/>
    </location>
</feature>
<dbReference type="InterPro" id="IPR000212">
    <property type="entry name" value="DNA_helicase_UvrD/REP"/>
</dbReference>
<dbReference type="GO" id="GO:0016787">
    <property type="term" value="F:hydrolase activity"/>
    <property type="evidence" value="ECO:0007669"/>
    <property type="project" value="UniProtKB-UniRule"/>
</dbReference>
<dbReference type="PANTHER" id="PTHR11070">
    <property type="entry name" value="UVRD / RECB / PCRA DNA HELICASE FAMILY MEMBER"/>
    <property type="match status" value="1"/>
</dbReference>
<organism evidence="8 9">
    <name type="scientific">Cellulomonas uda</name>
    <dbReference type="NCBI Taxonomy" id="1714"/>
    <lineage>
        <taxon>Bacteria</taxon>
        <taxon>Bacillati</taxon>
        <taxon>Actinomycetota</taxon>
        <taxon>Actinomycetes</taxon>
        <taxon>Micrococcales</taxon>
        <taxon>Cellulomonadaceae</taxon>
        <taxon>Cellulomonas</taxon>
    </lineage>
</organism>
<proteinExistence type="predicted"/>
<feature type="compositionally biased region" description="Basic and acidic residues" evidence="6">
    <location>
        <begin position="1"/>
        <end position="28"/>
    </location>
</feature>
<sequence>MASDPHAQELADERAAENQYKEAMDRRARMPIPTQGARNTLWTGTGQVKLPVGGFGQFVGRVALVGPDPEHLDGRSDFYIGDGHYELDGVEVFHWSARVACTFFRGSTHHPLCERVAVIRTYAHRNGGISEFYDEAIVDDPPGVPFRRRVLSIPAAPTRAVLPTTGRSLSTKPAAQSAPGKSDAAKTQPLGPEPVKAASAKGPGSPEKDGLRAADLLHARLAAPRSDQLASVLSTLQPDQYEVVAAPGRTNCIIEGQPGTGKTIIAAHRAAFLVSPAIEDQDKPEGKVMLVGPSRQYSHHVAHLLERLAPATRDLIVVSLQELLEQLTGRSENRVWGPPSYSWQDVSQELADFAFKAWRRITSAGRPKYAKLRDAVEHVYETLRVNGGDRPLTTEHEWREYLRRLPRFRDAQDDRSLQPLLAYIGGQVQPLRALQGIGHVIVDEAQDVHPLEWAVLTEINAGGYWTLLGDLNQRRSDHTEGSWKNVAAALAIEDEDLPLVRLQRGYRSTRPIIQFANKLLPKTERELASLQNEGPEPLVVTTKTLSPEAVAQASGLLDRHPHGTVAIIDTDPEPTREELRARGWIADRADVTRWRRDSRMLTVIDPDHARGLEFDGVVVVEPWAFPPNLGRQGQLYTALTRPNRELVIVHQKPLPEELRGRRR</sequence>
<evidence type="ECO:0000256" key="2">
    <source>
        <dbReference type="ARBA" id="ARBA00022801"/>
    </source>
</evidence>
<accession>A0A4Y3KBS1</accession>
<keyword evidence="1 5" id="KW-0547">Nucleotide-binding</keyword>
<dbReference type="PANTHER" id="PTHR11070:SF2">
    <property type="entry name" value="ATP-DEPENDENT DNA HELICASE SRS2"/>
    <property type="match status" value="1"/>
</dbReference>
<dbReference type="Pfam" id="PF13245">
    <property type="entry name" value="AAA_19"/>
    <property type="match status" value="1"/>
</dbReference>